<dbReference type="GO" id="GO:0005737">
    <property type="term" value="C:cytoplasm"/>
    <property type="evidence" value="ECO:0007669"/>
    <property type="project" value="TreeGrafter"/>
</dbReference>
<dbReference type="InterPro" id="IPR011015">
    <property type="entry name" value="LEM/LEM-like_dom_sf"/>
</dbReference>
<evidence type="ECO:0000256" key="1">
    <source>
        <dbReference type="PROSITE-ProRule" id="PRU00023"/>
    </source>
</evidence>
<dbReference type="Gene3D" id="1.10.720.40">
    <property type="match status" value="1"/>
</dbReference>
<dbReference type="EMBL" id="GITU01000054">
    <property type="protein sequence ID" value="MBC1168757.1"/>
    <property type="molecule type" value="Transcribed_RNA"/>
</dbReference>
<dbReference type="SUPFAM" id="SSF63451">
    <property type="entry name" value="LEM domain"/>
    <property type="match status" value="1"/>
</dbReference>
<dbReference type="PROSITE" id="PS50297">
    <property type="entry name" value="ANK_REP_REGION"/>
    <property type="match status" value="1"/>
</dbReference>
<dbReference type="VEuPathDB" id="VectorBase:LLONM1_003574"/>
<dbReference type="GO" id="GO:0000712">
    <property type="term" value="P:resolution of meiotic recombination intermediates"/>
    <property type="evidence" value="ECO:0007669"/>
    <property type="project" value="TreeGrafter"/>
</dbReference>
<accession>A0A1B0CAS5</accession>
<dbReference type="SMART" id="SM00540">
    <property type="entry name" value="LEM"/>
    <property type="match status" value="1"/>
</dbReference>
<evidence type="ECO:0000259" key="3">
    <source>
        <dbReference type="PROSITE" id="PS50954"/>
    </source>
</evidence>
<reference evidence="4" key="2">
    <citation type="journal article" date="2020" name="BMC">
        <title>Leishmania infection induces a limited differential gene expression in the sand fly midgut.</title>
        <authorList>
            <person name="Coutinho-Abreu I.V."/>
            <person name="Serafim T.D."/>
            <person name="Meneses C."/>
            <person name="Kamhawi S."/>
            <person name="Oliveira F."/>
            <person name="Valenzuela J.G."/>
        </authorList>
    </citation>
    <scope>NUCLEOTIDE SEQUENCE</scope>
    <source>
        <strain evidence="4">Jacobina</strain>
        <tissue evidence="4">Midgut</tissue>
    </source>
</reference>
<evidence type="ECO:0000313" key="6">
    <source>
        <dbReference type="Proteomes" id="UP000092461"/>
    </source>
</evidence>
<dbReference type="SMART" id="SM00248">
    <property type="entry name" value="ANK"/>
    <property type="match status" value="3"/>
</dbReference>
<feature type="region of interest" description="Disordered" evidence="2">
    <location>
        <begin position="243"/>
        <end position="262"/>
    </location>
</feature>
<dbReference type="EMBL" id="AJWK01004228">
    <property type="status" value="NOT_ANNOTATED_CDS"/>
    <property type="molecule type" value="Genomic_DNA"/>
</dbReference>
<feature type="repeat" description="ANK" evidence="1">
    <location>
        <begin position="130"/>
        <end position="162"/>
    </location>
</feature>
<dbReference type="GO" id="GO:0005654">
    <property type="term" value="C:nucleoplasm"/>
    <property type="evidence" value="ECO:0007669"/>
    <property type="project" value="TreeGrafter"/>
</dbReference>
<dbReference type="PANTHER" id="PTHR46427">
    <property type="entry name" value="ANKYRIN REPEAT AND LEM DOMAIN-CONTAINING PROTEIN 1"/>
    <property type="match status" value="1"/>
</dbReference>
<keyword evidence="1" id="KW-0040">ANK repeat</keyword>
<dbReference type="CDD" id="cd10454">
    <property type="entry name" value="GIY-YIG_COG3680_Meta"/>
    <property type="match status" value="1"/>
</dbReference>
<dbReference type="Gene3D" id="1.25.40.20">
    <property type="entry name" value="Ankyrin repeat-containing domain"/>
    <property type="match status" value="1"/>
</dbReference>
<organism evidence="5 6">
    <name type="scientific">Lutzomyia longipalpis</name>
    <name type="common">Sand fly</name>
    <dbReference type="NCBI Taxonomy" id="7200"/>
    <lineage>
        <taxon>Eukaryota</taxon>
        <taxon>Metazoa</taxon>
        <taxon>Ecdysozoa</taxon>
        <taxon>Arthropoda</taxon>
        <taxon>Hexapoda</taxon>
        <taxon>Insecta</taxon>
        <taxon>Pterygota</taxon>
        <taxon>Neoptera</taxon>
        <taxon>Endopterygota</taxon>
        <taxon>Diptera</taxon>
        <taxon>Nematocera</taxon>
        <taxon>Psychodoidea</taxon>
        <taxon>Psychodidae</taxon>
        <taxon>Lutzomyia</taxon>
        <taxon>Lutzomyia</taxon>
    </lineage>
</organism>
<dbReference type="PROSITE" id="PS50954">
    <property type="entry name" value="LEM"/>
    <property type="match status" value="1"/>
</dbReference>
<reference evidence="6" key="1">
    <citation type="submission" date="2012-05" db="EMBL/GenBank/DDBJ databases">
        <title>Whole Genome Assembly of Lutzomyia longipalpis.</title>
        <authorList>
            <person name="Richards S."/>
            <person name="Qu C."/>
            <person name="Dillon R."/>
            <person name="Worley K."/>
            <person name="Scherer S."/>
            <person name="Batterton M."/>
            <person name="Taylor A."/>
            <person name="Hawes A."/>
            <person name="Hernandez B."/>
            <person name="Kovar C."/>
            <person name="Mandapat C."/>
            <person name="Pham C."/>
            <person name="Qu C."/>
            <person name="Jing C."/>
            <person name="Bess C."/>
            <person name="Bandaranaike D."/>
            <person name="Ngo D."/>
            <person name="Ongeri F."/>
            <person name="Arias F."/>
            <person name="Lara F."/>
            <person name="Weissenberger G."/>
            <person name="Kamau G."/>
            <person name="Han H."/>
            <person name="Shen H."/>
            <person name="Dinh H."/>
            <person name="Khalil I."/>
            <person name="Jones J."/>
            <person name="Shafer J."/>
            <person name="Jayaseelan J."/>
            <person name="Quiroz J."/>
            <person name="Blankenburg K."/>
            <person name="Nguyen L."/>
            <person name="Jackson L."/>
            <person name="Francisco L."/>
            <person name="Tang L.-Y."/>
            <person name="Pu L.-L."/>
            <person name="Perales L."/>
            <person name="Lorensuhewa L."/>
            <person name="Munidasa M."/>
            <person name="Coyle M."/>
            <person name="Taylor M."/>
            <person name="Puazo M."/>
            <person name="Firestine M."/>
            <person name="Scheel M."/>
            <person name="Javaid M."/>
            <person name="Wang M."/>
            <person name="Li M."/>
            <person name="Tabassum N."/>
            <person name="Saada N."/>
            <person name="Osuji N."/>
            <person name="Aqrawi P."/>
            <person name="Fu Q."/>
            <person name="Thornton R."/>
            <person name="Raj R."/>
            <person name="Goodspeed R."/>
            <person name="Mata R."/>
            <person name="Najjar R."/>
            <person name="Gubbala S."/>
            <person name="Lee S."/>
            <person name="Denson S."/>
            <person name="Patil S."/>
            <person name="Macmil S."/>
            <person name="Qi S."/>
            <person name="Matskevitch T."/>
            <person name="Palculict T."/>
            <person name="Mathew T."/>
            <person name="Vee V."/>
            <person name="Velamala V."/>
            <person name="Korchina V."/>
            <person name="Cai W."/>
            <person name="Liu W."/>
            <person name="Dai W."/>
            <person name="Zou X."/>
            <person name="Zhu Y."/>
            <person name="Zhang Y."/>
            <person name="Wu Y.-Q."/>
            <person name="Xin Y."/>
            <person name="Nazarath L."/>
            <person name="Kovar C."/>
            <person name="Han Y."/>
            <person name="Muzny D."/>
            <person name="Gibbs R."/>
        </authorList>
    </citation>
    <scope>NUCLEOTIDE SEQUENCE [LARGE SCALE GENOMIC DNA]</scope>
    <source>
        <strain evidence="6">Jacobina</strain>
    </source>
</reference>
<dbReference type="Pfam" id="PF03020">
    <property type="entry name" value="LEM"/>
    <property type="match status" value="1"/>
</dbReference>
<dbReference type="Pfam" id="PF22945">
    <property type="entry name" value="LEM-3_GIY-YIG"/>
    <property type="match status" value="1"/>
</dbReference>
<dbReference type="EnsemblMetazoa" id="LLOJ001137-RA">
    <property type="protein sequence ID" value="LLOJ001137-PA"/>
    <property type="gene ID" value="LLOJ001137"/>
</dbReference>
<dbReference type="Pfam" id="PF12796">
    <property type="entry name" value="Ank_2"/>
    <property type="match status" value="1"/>
</dbReference>
<dbReference type="GO" id="GO:0004520">
    <property type="term" value="F:DNA endonuclease activity"/>
    <property type="evidence" value="ECO:0007669"/>
    <property type="project" value="TreeGrafter"/>
</dbReference>
<dbReference type="AlphaFoldDB" id="A0A1B0CAS5"/>
<keyword evidence="6" id="KW-1185">Reference proteome</keyword>
<evidence type="ECO:0000313" key="5">
    <source>
        <dbReference type="EnsemblMetazoa" id="LLOJ001137-PA"/>
    </source>
</evidence>
<evidence type="ECO:0000313" key="4">
    <source>
        <dbReference type="EMBL" id="MBC1168757.1"/>
    </source>
</evidence>
<name>A0A1B0CAS5_LUTLO</name>
<dbReference type="PROSITE" id="PS50088">
    <property type="entry name" value="ANK_REPEAT"/>
    <property type="match status" value="1"/>
</dbReference>
<dbReference type="InterPro" id="IPR003887">
    <property type="entry name" value="LEM_dom"/>
</dbReference>
<dbReference type="VEuPathDB" id="VectorBase:LLOJ001137"/>
<feature type="compositionally biased region" description="Basic and acidic residues" evidence="2">
    <location>
        <begin position="252"/>
        <end position="262"/>
    </location>
</feature>
<dbReference type="InterPro" id="IPR034998">
    <property type="entry name" value="ANKLE1"/>
</dbReference>
<reference evidence="5" key="3">
    <citation type="submission" date="2020-05" db="UniProtKB">
        <authorList>
            <consortium name="EnsemblMetazoa"/>
        </authorList>
    </citation>
    <scope>IDENTIFICATION</scope>
    <source>
        <strain evidence="5">Jacobina</strain>
    </source>
</reference>
<sequence length="692" mass="80107">NIGYPLYHQNVRNSNLFGGNLCFYIKFNRVLSICYCLTMASGISTECNSLLKKCQYLALCLIDALEDENYSCLEILLKTHQANPNVIVESKDYAPVHLVCGLENKDFAYRAAQLIFEEFNGDPNLRGFDIRVTPMHIAACKGYTEIFELMLKRGGDIEVEDVDGVTPLIYAVQEKQYDVVMVANIFLLEQKKERKRREIEEKRFLSPHVHNRITKTPQGVPTNTDPSSPYYIYITHRRKMPNDSKLFSPRSDATKQENENKENTFLTPVTPKKVNLFELTQSNLEEYSKLFTRNSNKQSLIESWREKVIYSSSRGSLTRNIKEMERIITGFDETTDASLNSSAFFTANPNNTSVDDSKLIRRSPRNSAESGMQLMEAYKHQDEENHIQFYEFKFHPIQGTLPKSRNADENVNTSLSTILQIPTEYETDVLRADLTAFGDPPGPITKTTKKLYLKKLMEYKQQPQLAESAKIKKTKLPNFSVELLNSLTMKEFNIHLTQYLRWEQEMAQHFRESTKKWREGNLKKSFIYFLIDPRISRNLPAMISSMAIEEVWLRFLQSIFYVGKGKSSRPYAHLYDAIKQFEVFYLKQSEQRDGVLNKKFNRIMDIWDCEKGVVCLHVFHNIIPVEAYTREAAIIDCLGLQHLTNLKRGEYYGITTGWSMRKKKQMAIGLLFKALQVYLAEGESQLSPRDLL</sequence>
<dbReference type="InterPro" id="IPR036770">
    <property type="entry name" value="Ankyrin_rpt-contain_sf"/>
</dbReference>
<protein>
    <submittedName>
        <fullName evidence="4">Putative 26s proteasome regulatory complex subunit psmd10</fullName>
    </submittedName>
</protein>
<dbReference type="PANTHER" id="PTHR46427:SF1">
    <property type="entry name" value="ANKYRIN REPEAT AND LEM DOMAIN-CONTAINING PROTEIN 1"/>
    <property type="match status" value="1"/>
</dbReference>
<dbReference type="GO" id="GO:0000502">
    <property type="term" value="C:proteasome complex"/>
    <property type="evidence" value="ECO:0007669"/>
    <property type="project" value="UniProtKB-KW"/>
</dbReference>
<keyword evidence="4" id="KW-0647">Proteasome</keyword>
<dbReference type="Proteomes" id="UP000092461">
    <property type="component" value="Unassembled WGS sequence"/>
</dbReference>
<dbReference type="GO" id="GO:0000724">
    <property type="term" value="P:double-strand break repair via homologous recombination"/>
    <property type="evidence" value="ECO:0007669"/>
    <property type="project" value="TreeGrafter"/>
</dbReference>
<dbReference type="InterPro" id="IPR002110">
    <property type="entry name" value="Ankyrin_rpt"/>
</dbReference>
<dbReference type="SUPFAM" id="SSF48403">
    <property type="entry name" value="Ankyrin repeat"/>
    <property type="match status" value="1"/>
</dbReference>
<evidence type="ECO:0000256" key="2">
    <source>
        <dbReference type="SAM" id="MobiDB-lite"/>
    </source>
</evidence>
<feature type="domain" description="LEM" evidence="3">
    <location>
        <begin position="419"/>
        <end position="463"/>
    </location>
</feature>
<proteinExistence type="predicted"/>